<reference evidence="1 2" key="1">
    <citation type="journal article" date="2024" name="Arch. Microbiol.">
        <title>Corallococcus caeni sp. nov., a novel myxobacterium isolated from activated sludge.</title>
        <authorList>
            <person name="Tomita S."/>
            <person name="Nakai R."/>
            <person name="Kuroda K."/>
            <person name="Kurashita H."/>
            <person name="Hatamoto M."/>
            <person name="Yamaguchi T."/>
            <person name="Narihiro T."/>
        </authorList>
    </citation>
    <scope>NUCLEOTIDE SEQUENCE [LARGE SCALE GENOMIC DNA]</scope>
    <source>
        <strain evidence="1 2">NO1</strain>
    </source>
</reference>
<organism evidence="1 2">
    <name type="scientific">Corallococcus caeni</name>
    <dbReference type="NCBI Taxonomy" id="3082388"/>
    <lineage>
        <taxon>Bacteria</taxon>
        <taxon>Pseudomonadati</taxon>
        <taxon>Myxococcota</taxon>
        <taxon>Myxococcia</taxon>
        <taxon>Myxococcales</taxon>
        <taxon>Cystobacterineae</taxon>
        <taxon>Myxococcaceae</taxon>
        <taxon>Corallococcus</taxon>
    </lineage>
</organism>
<dbReference type="EMBL" id="BTTX01000010">
    <property type="protein sequence ID" value="GMU10972.1"/>
    <property type="molecule type" value="Genomic_DNA"/>
</dbReference>
<comment type="caution">
    <text evidence="1">The sequence shown here is derived from an EMBL/GenBank/DDBJ whole genome shotgun (WGS) entry which is preliminary data.</text>
</comment>
<dbReference type="Proteomes" id="UP001342631">
    <property type="component" value="Unassembled WGS sequence"/>
</dbReference>
<dbReference type="PROSITE" id="PS51257">
    <property type="entry name" value="PROKAR_LIPOPROTEIN"/>
    <property type="match status" value="1"/>
</dbReference>
<evidence type="ECO:0000313" key="2">
    <source>
        <dbReference type="Proteomes" id="UP001342631"/>
    </source>
</evidence>
<dbReference type="RefSeq" id="WP_338282210.1">
    <property type="nucleotide sequence ID" value="NZ_BTTX01000010.1"/>
</dbReference>
<gene>
    <name evidence="1" type="ORF">ASNO1_72260</name>
</gene>
<keyword evidence="2" id="KW-1185">Reference proteome</keyword>
<protein>
    <recommendedName>
        <fullName evidence="3">Carboxypeptidase regulatory-like domain-containing protein</fullName>
    </recommendedName>
</protein>
<proteinExistence type="predicted"/>
<sequence>MRRALVTSLGLLTFATAGCERHPEDPIFAYGRALHRDGTPRSGETLTLERLDEDAFAPLATATTEASGDFTLEMLSGDTVKDELYFSTLHRLRLALPLEADGSGTFLTFTLQDDVELPTLKPWDAHPVVGTSDQGPTVAFPPAPPAPPLPETADTLELQDGDTGGFVPILPSEPEPLLWVTSGGELLWRRKGTESPWVASPYVLEDFASPRVQLRAASAGSWLFEPLGGESSSVNFRLEWRTGAEPLPPGTLRPISRGATCEPSFADVCPWTDGLLTPVDFWEKETDPRYHSVVITLPQPTLPRRAVVRGLSYPHGWGGKDWLVLEGSMDGEQWQSLARVTLRDLSRLELSLLDARFGFFTEPLGGESPYGDGPIRLGAQEPVFQDVPLSGTAPVRFVRLSVESLIYDGTSPPAEFYTLSEVSIFE</sequence>
<evidence type="ECO:0000313" key="1">
    <source>
        <dbReference type="EMBL" id="GMU10972.1"/>
    </source>
</evidence>
<evidence type="ECO:0008006" key="3">
    <source>
        <dbReference type="Google" id="ProtNLM"/>
    </source>
</evidence>
<accession>A0ABQ6R4F2</accession>
<name>A0ABQ6R4F2_9BACT</name>